<dbReference type="Gene3D" id="2.40.70.10">
    <property type="entry name" value="Acid Proteases"/>
    <property type="match status" value="2"/>
</dbReference>
<dbReference type="GO" id="GO:0006508">
    <property type="term" value="P:proteolysis"/>
    <property type="evidence" value="ECO:0007669"/>
    <property type="project" value="InterPro"/>
</dbReference>
<dbReference type="SUPFAM" id="SSF50156">
    <property type="entry name" value="PDZ domain-like"/>
    <property type="match status" value="1"/>
</dbReference>
<evidence type="ECO:0008006" key="6">
    <source>
        <dbReference type="Google" id="ProtNLM"/>
    </source>
</evidence>
<dbReference type="Proteomes" id="UP000633278">
    <property type="component" value="Unassembled WGS sequence"/>
</dbReference>
<dbReference type="PROSITE" id="PS00141">
    <property type="entry name" value="ASP_PROTEASE"/>
    <property type="match status" value="1"/>
</dbReference>
<dbReference type="RefSeq" id="WP_229664943.1">
    <property type="nucleotide sequence ID" value="NZ_BMJW01000003.1"/>
</dbReference>
<gene>
    <name evidence="4" type="ORF">GCM10011416_21480</name>
</gene>
<dbReference type="PROSITE" id="PS50106">
    <property type="entry name" value="PDZ"/>
    <property type="match status" value="1"/>
</dbReference>
<dbReference type="SMART" id="SM00228">
    <property type="entry name" value="PDZ"/>
    <property type="match status" value="1"/>
</dbReference>
<dbReference type="EMBL" id="BMJW01000003">
    <property type="protein sequence ID" value="GGH02450.1"/>
    <property type="molecule type" value="Genomic_DNA"/>
</dbReference>
<dbReference type="GO" id="GO:0004190">
    <property type="term" value="F:aspartic-type endopeptidase activity"/>
    <property type="evidence" value="ECO:0007669"/>
    <property type="project" value="InterPro"/>
</dbReference>
<dbReference type="InterPro" id="IPR001478">
    <property type="entry name" value="PDZ"/>
</dbReference>
<dbReference type="Pfam" id="PF13650">
    <property type="entry name" value="Asp_protease_2"/>
    <property type="match status" value="1"/>
</dbReference>
<dbReference type="SUPFAM" id="SSF50630">
    <property type="entry name" value="Acid proteases"/>
    <property type="match status" value="1"/>
</dbReference>
<reference evidence="4" key="2">
    <citation type="submission" date="2020-09" db="EMBL/GenBank/DDBJ databases">
        <authorList>
            <person name="Sun Q."/>
            <person name="Zhou Y."/>
        </authorList>
    </citation>
    <scope>NUCLEOTIDE SEQUENCE</scope>
    <source>
        <strain evidence="4">CGMCC 1.15763</strain>
    </source>
</reference>
<name>A0A917I0X7_9FLAO</name>
<dbReference type="InterPro" id="IPR041489">
    <property type="entry name" value="PDZ_6"/>
</dbReference>
<keyword evidence="5" id="KW-1185">Reference proteome</keyword>
<dbReference type="AlphaFoldDB" id="A0A917I0X7"/>
<reference evidence="4" key="1">
    <citation type="journal article" date="2014" name="Int. J. Syst. Evol. Microbiol.">
        <title>Complete genome sequence of Corynebacterium casei LMG S-19264T (=DSM 44701T), isolated from a smear-ripened cheese.</title>
        <authorList>
            <consortium name="US DOE Joint Genome Institute (JGI-PGF)"/>
            <person name="Walter F."/>
            <person name="Albersmeier A."/>
            <person name="Kalinowski J."/>
            <person name="Ruckert C."/>
        </authorList>
    </citation>
    <scope>NUCLEOTIDE SEQUENCE</scope>
    <source>
        <strain evidence="4">CGMCC 1.15763</strain>
    </source>
</reference>
<feature type="domain" description="PDZ" evidence="2">
    <location>
        <begin position="368"/>
        <end position="400"/>
    </location>
</feature>
<keyword evidence="1" id="KW-0378">Hydrolase</keyword>
<dbReference type="InterPro" id="IPR001969">
    <property type="entry name" value="Aspartic_peptidase_AS"/>
</dbReference>
<evidence type="ECO:0000313" key="4">
    <source>
        <dbReference type="EMBL" id="GGH02450.1"/>
    </source>
</evidence>
<accession>A0A917I0X7</accession>
<evidence type="ECO:0000313" key="5">
    <source>
        <dbReference type="Proteomes" id="UP000633278"/>
    </source>
</evidence>
<sequence>MLSSFLLSAQEEISFIDPTQKVQSVRFQEVNNLIVVPVNVNGKQLSFILDTGVNKTILFNIVPTDSLELKNIKKITLQGLGDGMPIEALISKNNNVGIQNYKGSKEDIYVILKDRFDISAKMGVTIHGIIGYRLLKNTIVHVNYKSKKINFYNPAHFKYSSCRNCEEFPLQFYRNKPYIDVTIQLDTIGNEKTPVKLLIDSGGSEAVWLFEGTKDVIRTPKKSFKDLLGEGLSGSIFGNKSRLEEIAIGRFKIKKPTVSFLDSTATFNARQFRGRNGSIGGNILKRFKLWIDYPNKKIVFKKNGSFFGGFEYNMSGIDVVYDGQVLIKEKLRDYTRGGQFELNEDNMDLSTVSVFVNYKYMFKPSYKINKIVPGSPADLAGLKKGDLFLEINGNKVHNFTLKRLLGKFQERDGKRIRLKVERNGEVLKFDFRLRKRI</sequence>
<dbReference type="Gene3D" id="2.30.42.10">
    <property type="match status" value="1"/>
</dbReference>
<evidence type="ECO:0000259" key="2">
    <source>
        <dbReference type="PROSITE" id="PS50106"/>
    </source>
</evidence>
<proteinExistence type="predicted"/>
<evidence type="ECO:0000259" key="3">
    <source>
        <dbReference type="PROSITE" id="PS50175"/>
    </source>
</evidence>
<dbReference type="PROSITE" id="PS50175">
    <property type="entry name" value="ASP_PROT_RETROV"/>
    <property type="match status" value="1"/>
</dbReference>
<dbReference type="InterPro" id="IPR001995">
    <property type="entry name" value="Peptidase_A2_cat"/>
</dbReference>
<dbReference type="InterPro" id="IPR021109">
    <property type="entry name" value="Peptidase_aspartic_dom_sf"/>
</dbReference>
<dbReference type="Pfam" id="PF17820">
    <property type="entry name" value="PDZ_6"/>
    <property type="match status" value="1"/>
</dbReference>
<dbReference type="InterPro" id="IPR036034">
    <property type="entry name" value="PDZ_sf"/>
</dbReference>
<organism evidence="4 5">
    <name type="scientific">Polaribacter pacificus</name>
    <dbReference type="NCBI Taxonomy" id="1775173"/>
    <lineage>
        <taxon>Bacteria</taxon>
        <taxon>Pseudomonadati</taxon>
        <taxon>Bacteroidota</taxon>
        <taxon>Flavobacteriia</taxon>
        <taxon>Flavobacteriales</taxon>
        <taxon>Flavobacteriaceae</taxon>
    </lineage>
</organism>
<comment type="caution">
    <text evidence="4">The sequence shown here is derived from an EMBL/GenBank/DDBJ whole genome shotgun (WGS) entry which is preliminary data.</text>
</comment>
<feature type="domain" description="Peptidase A2" evidence="3">
    <location>
        <begin position="45"/>
        <end position="81"/>
    </location>
</feature>
<evidence type="ECO:0000256" key="1">
    <source>
        <dbReference type="ARBA" id="ARBA00022801"/>
    </source>
</evidence>
<protein>
    <recommendedName>
        <fullName evidence="6">Aspartyl protease</fullName>
    </recommendedName>
</protein>